<evidence type="ECO:0000256" key="17">
    <source>
        <dbReference type="PIRNR" id="PIRNR017632"/>
    </source>
</evidence>
<dbReference type="EnsemblMetazoa" id="CLYHEMT005262.3">
    <property type="protein sequence ID" value="CLYHEMP005262.3"/>
    <property type="gene ID" value="CLYHEMG005262"/>
</dbReference>
<dbReference type="InterPro" id="IPR029132">
    <property type="entry name" value="CBAH/NAAA_C"/>
</dbReference>
<dbReference type="GeneID" id="136818240"/>
<dbReference type="Proteomes" id="UP000594262">
    <property type="component" value="Unplaced"/>
</dbReference>
<protein>
    <recommendedName>
        <fullName evidence="16">Acid ceramidase</fullName>
        <ecNumber evidence="6">3.5.1.23</ecNumber>
    </recommendedName>
</protein>
<evidence type="ECO:0000256" key="13">
    <source>
        <dbReference type="ARBA" id="ARBA00023157"/>
    </source>
</evidence>
<dbReference type="GO" id="GO:0006631">
    <property type="term" value="P:fatty acid metabolic process"/>
    <property type="evidence" value="ECO:0007669"/>
    <property type="project" value="InterPro"/>
</dbReference>
<comment type="pathway">
    <text evidence="3">Lipid metabolism; sphingolipid metabolism.</text>
</comment>
<dbReference type="GO" id="GO:0017064">
    <property type="term" value="F:fatty acid amide hydrolase activity"/>
    <property type="evidence" value="ECO:0007669"/>
    <property type="project" value="InterPro"/>
</dbReference>
<evidence type="ECO:0000256" key="15">
    <source>
        <dbReference type="ARBA" id="ARBA00023228"/>
    </source>
</evidence>
<evidence type="ECO:0000259" key="21">
    <source>
        <dbReference type="Pfam" id="PF15508"/>
    </source>
</evidence>
<evidence type="ECO:0000256" key="5">
    <source>
        <dbReference type="ARBA" id="ARBA00005730"/>
    </source>
</evidence>
<feature type="active site" description="Nucleophile" evidence="18">
    <location>
        <position position="127"/>
    </location>
</feature>
<evidence type="ECO:0000313" key="23">
    <source>
        <dbReference type="Proteomes" id="UP000594262"/>
    </source>
</evidence>
<dbReference type="InterPro" id="IPR029130">
    <property type="entry name" value="Acid_ceramidase_N"/>
</dbReference>
<dbReference type="Pfam" id="PF15508">
    <property type="entry name" value="NAAA-beta"/>
    <property type="match status" value="1"/>
</dbReference>
<comment type="subcellular location">
    <subcellularLocation>
        <location evidence="1">Lysosome</location>
    </subcellularLocation>
    <subcellularLocation>
        <location evidence="2">Secreted</location>
    </subcellularLocation>
</comment>
<evidence type="ECO:0000256" key="18">
    <source>
        <dbReference type="PIRSR" id="PIRSR017632-1"/>
    </source>
</evidence>
<dbReference type="InterPro" id="IPR016699">
    <property type="entry name" value="Acid_ceramidase-like"/>
</dbReference>
<comment type="pathway">
    <text evidence="4">Sphingolipid metabolism.</text>
</comment>
<dbReference type="OrthoDB" id="5273684at2759"/>
<dbReference type="GO" id="GO:0016020">
    <property type="term" value="C:membrane"/>
    <property type="evidence" value="ECO:0007669"/>
    <property type="project" value="GOC"/>
</dbReference>
<keyword evidence="15" id="KW-0458">Lysosome</keyword>
<evidence type="ECO:0000256" key="10">
    <source>
        <dbReference type="ARBA" id="ARBA00022919"/>
    </source>
</evidence>
<evidence type="ECO:0000256" key="16">
    <source>
        <dbReference type="ARBA" id="ARBA00040588"/>
    </source>
</evidence>
<keyword evidence="7" id="KW-0964">Secreted</keyword>
<evidence type="ECO:0000256" key="4">
    <source>
        <dbReference type="ARBA" id="ARBA00004991"/>
    </source>
</evidence>
<evidence type="ECO:0000256" key="8">
    <source>
        <dbReference type="ARBA" id="ARBA00022729"/>
    </source>
</evidence>
<dbReference type="EnsemblMetazoa" id="CLYHEMT005262.1">
    <property type="protein sequence ID" value="CLYHEMP005262.1"/>
    <property type="gene ID" value="CLYHEMG005262"/>
</dbReference>
<evidence type="ECO:0000256" key="14">
    <source>
        <dbReference type="ARBA" id="ARBA00023180"/>
    </source>
</evidence>
<evidence type="ECO:0000256" key="9">
    <source>
        <dbReference type="ARBA" id="ARBA00022801"/>
    </source>
</evidence>
<comment type="similarity">
    <text evidence="5 17">Belongs to the acid ceramidase family.</text>
</comment>
<keyword evidence="11 17" id="KW-0443">Lipid metabolism</keyword>
<name>A0A7M5WJP5_9CNID</name>
<dbReference type="CDD" id="cd01903">
    <property type="entry name" value="Ntn_AC_NAAA"/>
    <property type="match status" value="1"/>
</dbReference>
<feature type="domain" description="Choloylglycine hydrolase/NAAA C-terminal" evidence="20">
    <location>
        <begin position="127"/>
        <end position="363"/>
    </location>
</feature>
<dbReference type="EC" id="3.5.1.23" evidence="6"/>
<dbReference type="RefSeq" id="XP_066930716.1">
    <property type="nucleotide sequence ID" value="XM_067074615.1"/>
</dbReference>
<keyword evidence="9 17" id="KW-0378">Hydrolase</keyword>
<keyword evidence="14" id="KW-0325">Glycoprotein</keyword>
<evidence type="ECO:0000313" key="22">
    <source>
        <dbReference type="EnsemblMetazoa" id="CLYHEMP005262.5"/>
    </source>
</evidence>
<dbReference type="PIRSF" id="PIRSF017632">
    <property type="entry name" value="Acid_ceramidase-like"/>
    <property type="match status" value="1"/>
</dbReference>
<accession>A0A7M5WJP5</accession>
<dbReference type="Pfam" id="PF02275">
    <property type="entry name" value="CBAH"/>
    <property type="match status" value="1"/>
</dbReference>
<evidence type="ECO:0000256" key="3">
    <source>
        <dbReference type="ARBA" id="ARBA00004760"/>
    </source>
</evidence>
<feature type="domain" description="Acid ceramidase N-terminal" evidence="21">
    <location>
        <begin position="35"/>
        <end position="91"/>
    </location>
</feature>
<dbReference type="GO" id="GO:0005764">
    <property type="term" value="C:lysosome"/>
    <property type="evidence" value="ECO:0007669"/>
    <property type="project" value="UniProtKB-SubCell"/>
</dbReference>
<evidence type="ECO:0000256" key="11">
    <source>
        <dbReference type="ARBA" id="ARBA00023098"/>
    </source>
</evidence>
<dbReference type="GO" id="GO:0005576">
    <property type="term" value="C:extracellular region"/>
    <property type="evidence" value="ECO:0007669"/>
    <property type="project" value="UniProtKB-SubCell"/>
</dbReference>
<evidence type="ECO:0000256" key="1">
    <source>
        <dbReference type="ARBA" id="ARBA00004371"/>
    </source>
</evidence>
<dbReference type="Gene3D" id="3.60.60.10">
    <property type="entry name" value="Penicillin V Acylase, Chain A"/>
    <property type="match status" value="1"/>
</dbReference>
<dbReference type="AlphaFoldDB" id="A0A7M5WJP5"/>
<keyword evidence="10" id="KW-0746">Sphingolipid metabolism</keyword>
<dbReference type="GO" id="GO:0017040">
    <property type="term" value="F:N-acylsphingosine amidohydrolase activity"/>
    <property type="evidence" value="ECO:0007669"/>
    <property type="project" value="UniProtKB-EC"/>
</dbReference>
<dbReference type="PANTHER" id="PTHR28583">
    <property type="entry name" value="ACID AMIDASE"/>
    <property type="match status" value="1"/>
</dbReference>
<dbReference type="FunFam" id="3.60.60.10:FF:000006">
    <property type="entry name" value="N-acylethanolamine-hydrolyzing acid amidase"/>
    <property type="match status" value="1"/>
</dbReference>
<evidence type="ECO:0000256" key="19">
    <source>
        <dbReference type="SAM" id="SignalP"/>
    </source>
</evidence>
<evidence type="ECO:0000256" key="7">
    <source>
        <dbReference type="ARBA" id="ARBA00022525"/>
    </source>
</evidence>
<sequence length="379" mass="42821">MLEKAFTFFLLVSAVFAQIEEPCRQDAYPPPENSKIKTVVLNLDSAPEERWPHIVGPYKEEMADLIGVIKDLVPAKVINFVDNYFPSILTRLPEPYAGEIKGVADATGLNLGEAILYNIFYEIFTACTSIVGEDESGKLYHARNLDFGLLMGWDNKNNTWAITERLRRMMINVEYQSNGKTVFKAVHFAGYIGILTAVKPQTFTLTMNERFALDGGYVGIFEWLLGISQGQWMGFLTRTTLLNATDYQTAVDMLSKTEMLAPAYFIVGGTKSGEATVITRSRQKAIDTWKMDKSKGEWFLLETNYDHWKKPLFIDDRRTPGNKCMNEVTQKGMGLKGLFNVLSTKPNLNKLTTYTALMQVDAGSLDTYLQDCPDPCWPW</sequence>
<dbReference type="EnsemblMetazoa" id="CLYHEMT005262.5">
    <property type="protein sequence ID" value="CLYHEMP005262.5"/>
    <property type="gene ID" value="CLYHEMG005262"/>
</dbReference>
<evidence type="ECO:0000256" key="6">
    <source>
        <dbReference type="ARBA" id="ARBA00011891"/>
    </source>
</evidence>
<dbReference type="PANTHER" id="PTHR28583:SF1">
    <property type="entry name" value="ACID CERAMIDASE"/>
    <property type="match status" value="1"/>
</dbReference>
<reference evidence="22" key="1">
    <citation type="submission" date="2021-01" db="UniProtKB">
        <authorList>
            <consortium name="EnsemblMetazoa"/>
        </authorList>
    </citation>
    <scope>IDENTIFICATION</scope>
</reference>
<evidence type="ECO:0000256" key="12">
    <source>
        <dbReference type="ARBA" id="ARBA00023145"/>
    </source>
</evidence>
<proteinExistence type="inferred from homology"/>
<feature type="chain" id="PRO_5036206767" description="Acid ceramidase" evidence="19">
    <location>
        <begin position="18"/>
        <end position="379"/>
    </location>
</feature>
<evidence type="ECO:0000259" key="20">
    <source>
        <dbReference type="Pfam" id="PF02275"/>
    </source>
</evidence>
<keyword evidence="8 19" id="KW-0732">Signal</keyword>
<dbReference type="GO" id="GO:0006665">
    <property type="term" value="P:sphingolipid metabolic process"/>
    <property type="evidence" value="ECO:0007669"/>
    <property type="project" value="UniProtKB-KW"/>
</dbReference>
<keyword evidence="23" id="KW-1185">Reference proteome</keyword>
<organism evidence="22 23">
    <name type="scientific">Clytia hemisphaerica</name>
    <dbReference type="NCBI Taxonomy" id="252671"/>
    <lineage>
        <taxon>Eukaryota</taxon>
        <taxon>Metazoa</taxon>
        <taxon>Cnidaria</taxon>
        <taxon>Hydrozoa</taxon>
        <taxon>Hydroidolina</taxon>
        <taxon>Leptothecata</taxon>
        <taxon>Obeliida</taxon>
        <taxon>Clytiidae</taxon>
        <taxon>Clytia</taxon>
    </lineage>
</organism>
<keyword evidence="13" id="KW-1015">Disulfide bond</keyword>
<keyword evidence="12" id="KW-0865">Zymogen</keyword>
<evidence type="ECO:0000256" key="2">
    <source>
        <dbReference type="ARBA" id="ARBA00004613"/>
    </source>
</evidence>
<feature type="signal peptide" evidence="19">
    <location>
        <begin position="1"/>
        <end position="17"/>
    </location>
</feature>